<evidence type="ECO:0000256" key="1">
    <source>
        <dbReference type="SAM" id="MobiDB-lite"/>
    </source>
</evidence>
<dbReference type="Gene3D" id="1.20.1600.10">
    <property type="entry name" value="Outer membrane efflux proteins (OEP)"/>
    <property type="match status" value="1"/>
</dbReference>
<comment type="caution">
    <text evidence="2">The sequence shown here is derived from an EMBL/GenBank/DDBJ whole genome shotgun (WGS) entry which is preliminary data.</text>
</comment>
<accession>A0A6H9GD18</accession>
<sequence>MEISKPDRSLGMEERSTMKSLLILIALAFLPLKILANPTPIPPTVEETIPTENEPVEGEINDAPRTEDNPLLRPDLDSLIENKIAEDVWTQLKGDLPCIESTESCILQLQSLALSRSPILREMDARIEEAENRIAEARSSNLKTINVSTFSPFLQVLLWGTFPAAQINKDSPLIANPLTLIFGNVLGNVAGELLGGLFNWQGLQGGGEAASRVIAIGDLQIKVAELQRNRSESANRLRELVLVETLKLEEIARDFQIQQEIARRERARIEIIRISYRFGQGTSEGYLSQLSGYDRQKALVWREWSRMRSQLTKVKILVIGVEEN</sequence>
<reference evidence="2 3" key="1">
    <citation type="submission" date="2019-02" db="EMBL/GenBank/DDBJ databases">
        <title>Draft genome sequence of Arthrospira platensis NIES-3787.</title>
        <authorList>
            <person name="Yamaguchi H."/>
            <person name="Suzuki S."/>
            <person name="Kawachi M."/>
        </authorList>
    </citation>
    <scope>NUCLEOTIDE SEQUENCE [LARGE SCALE GENOMIC DNA]</scope>
    <source>
        <strain evidence="2 3">NIES-3787</strain>
    </source>
</reference>
<feature type="region of interest" description="Disordered" evidence="1">
    <location>
        <begin position="45"/>
        <end position="68"/>
    </location>
</feature>
<protein>
    <submittedName>
        <fullName evidence="2">Uncharacterized protein</fullName>
    </submittedName>
</protein>
<dbReference type="RefSeq" id="WP_254064740.1">
    <property type="nucleotide sequence ID" value="NZ_BJCH01000061.1"/>
</dbReference>
<evidence type="ECO:0000313" key="3">
    <source>
        <dbReference type="Proteomes" id="UP000438874"/>
    </source>
</evidence>
<dbReference type="AlphaFoldDB" id="A0A6H9GD18"/>
<name>A0A6H9GD18_MICAE</name>
<dbReference type="SUPFAM" id="SSF56954">
    <property type="entry name" value="Outer membrane efflux proteins (OEP)"/>
    <property type="match status" value="1"/>
</dbReference>
<organism evidence="2 3">
    <name type="scientific">Microcystis aeruginosa NIES-3787</name>
    <dbReference type="NCBI Taxonomy" id="2517782"/>
    <lineage>
        <taxon>Bacteria</taxon>
        <taxon>Bacillati</taxon>
        <taxon>Cyanobacteriota</taxon>
        <taxon>Cyanophyceae</taxon>
        <taxon>Oscillatoriophycideae</taxon>
        <taxon>Chroococcales</taxon>
        <taxon>Microcystaceae</taxon>
        <taxon>Microcystis</taxon>
    </lineage>
</organism>
<proteinExistence type="predicted"/>
<dbReference type="Proteomes" id="UP000438874">
    <property type="component" value="Unassembled WGS sequence"/>
</dbReference>
<evidence type="ECO:0000313" key="2">
    <source>
        <dbReference type="EMBL" id="GCL47849.1"/>
    </source>
</evidence>
<gene>
    <name evidence="2" type="ORF">NIES3787_35600</name>
</gene>
<dbReference type="EMBL" id="BJCH01000061">
    <property type="protein sequence ID" value="GCL47849.1"/>
    <property type="molecule type" value="Genomic_DNA"/>
</dbReference>